<comment type="caution">
    <text evidence="1">The sequence shown here is derived from an EMBL/GenBank/DDBJ whole genome shotgun (WGS) entry which is preliminary data.</text>
</comment>
<proteinExistence type="predicted"/>
<keyword evidence="2" id="KW-1185">Reference proteome</keyword>
<dbReference type="Gene3D" id="2.170.270.10">
    <property type="entry name" value="SET domain"/>
    <property type="match status" value="1"/>
</dbReference>
<dbReference type="InterPro" id="IPR053201">
    <property type="entry name" value="Flavunoidine_N-MTase"/>
</dbReference>
<name>A0A2C5YFE3_9HYPO</name>
<gene>
    <name evidence="1" type="ORF">CDD82_1551</name>
</gene>
<dbReference type="AlphaFoldDB" id="A0A2C5YFE3"/>
<dbReference type="PANTHER" id="PTHR12350">
    <property type="entry name" value="HISTONE-LYSINE N-METHYLTRANSFERASE-RELATED"/>
    <property type="match status" value="1"/>
</dbReference>
<dbReference type="EMBL" id="NJEU01001478">
    <property type="protein sequence ID" value="PHH66333.1"/>
    <property type="molecule type" value="Genomic_DNA"/>
</dbReference>
<evidence type="ECO:0000313" key="2">
    <source>
        <dbReference type="Proteomes" id="UP000224854"/>
    </source>
</evidence>
<dbReference type="Proteomes" id="UP000224854">
    <property type="component" value="Unassembled WGS sequence"/>
</dbReference>
<reference evidence="1 2" key="1">
    <citation type="submission" date="2017-06" db="EMBL/GenBank/DDBJ databases">
        <title>Ant-infecting Ophiocordyceps genomes reveal a high diversity of potential behavioral manipulation genes and a possible major role for enterotoxins.</title>
        <authorList>
            <person name="De Bekker C."/>
            <person name="Evans H.C."/>
            <person name="Brachmann A."/>
            <person name="Hughes D.P."/>
        </authorList>
    </citation>
    <scope>NUCLEOTIDE SEQUENCE [LARGE SCALE GENOMIC DNA]</scope>
    <source>
        <strain evidence="1 2">1348a</strain>
    </source>
</reference>
<dbReference type="OrthoDB" id="5984008at2759"/>
<sequence length="192" mass="21115">MAQFIPFWQQPSHPDRLNVVKSEQAYHSAAYSLISLPAGALFAKITTAIPVSHTTYTSVATGVDTRIELNSDLVYCNHSCAPSLVVDMACFEVRVAPDRPLEVGDALTFFYPSTEWQMVQPFHCECDAGGKCLGFISGSANIDSSVLARYWLNDHIRQLMADKMGLEAYSKIPNGYGQDEATKDATQSQIIT</sequence>
<dbReference type="SUPFAM" id="SSF82199">
    <property type="entry name" value="SET domain"/>
    <property type="match status" value="1"/>
</dbReference>
<accession>A0A2C5YFE3</accession>
<dbReference type="PANTHER" id="PTHR12350:SF19">
    <property type="entry name" value="SET DOMAIN-CONTAINING PROTEIN"/>
    <property type="match status" value="1"/>
</dbReference>
<organism evidence="1 2">
    <name type="scientific">Ophiocordyceps australis</name>
    <dbReference type="NCBI Taxonomy" id="1399860"/>
    <lineage>
        <taxon>Eukaryota</taxon>
        <taxon>Fungi</taxon>
        <taxon>Dikarya</taxon>
        <taxon>Ascomycota</taxon>
        <taxon>Pezizomycotina</taxon>
        <taxon>Sordariomycetes</taxon>
        <taxon>Hypocreomycetidae</taxon>
        <taxon>Hypocreales</taxon>
        <taxon>Ophiocordycipitaceae</taxon>
        <taxon>Ophiocordyceps</taxon>
    </lineage>
</organism>
<dbReference type="InterPro" id="IPR046341">
    <property type="entry name" value="SET_dom_sf"/>
</dbReference>
<evidence type="ECO:0008006" key="3">
    <source>
        <dbReference type="Google" id="ProtNLM"/>
    </source>
</evidence>
<protein>
    <recommendedName>
        <fullName evidence="3">SET domain-containing protein</fullName>
    </recommendedName>
</protein>
<evidence type="ECO:0000313" key="1">
    <source>
        <dbReference type="EMBL" id="PHH66333.1"/>
    </source>
</evidence>